<dbReference type="Proteomes" id="UP000027073">
    <property type="component" value="Unassembled WGS sequence"/>
</dbReference>
<dbReference type="OrthoDB" id="10326507at2759"/>
<evidence type="ECO:0000313" key="1">
    <source>
        <dbReference type="EMBL" id="KDQ24945.1"/>
    </source>
</evidence>
<sequence>MSTIGQWPYFQRIDRPIFAKKNKKFFIAGSPGSSGVTDPEYDSHLTKDNVDFLRSKGIDGVYSWNNYAIKYNELQLFKPDIDYDPGDISIDKLKNGLRYEMFEPFYKFFLAHKKTLLTFAKADDWRKPIATAVLQLGLTKGKNPPEPQWKVMGIKESDRDLLRKWKKKVIADAAGDDDGDEEKEED</sequence>
<evidence type="ECO:0000313" key="2">
    <source>
        <dbReference type="Proteomes" id="UP000027073"/>
    </source>
</evidence>
<organism evidence="1 2">
    <name type="scientific">Pleurotus ostreatus (strain PC15)</name>
    <name type="common">Oyster mushroom</name>
    <dbReference type="NCBI Taxonomy" id="1137138"/>
    <lineage>
        <taxon>Eukaryota</taxon>
        <taxon>Fungi</taxon>
        <taxon>Dikarya</taxon>
        <taxon>Basidiomycota</taxon>
        <taxon>Agaricomycotina</taxon>
        <taxon>Agaricomycetes</taxon>
        <taxon>Agaricomycetidae</taxon>
        <taxon>Agaricales</taxon>
        <taxon>Pleurotineae</taxon>
        <taxon>Pleurotaceae</taxon>
        <taxon>Pleurotus</taxon>
    </lineage>
</organism>
<dbReference type="AlphaFoldDB" id="A0A067NDB1"/>
<gene>
    <name evidence="1" type="ORF">PLEOSDRAFT_161024</name>
</gene>
<dbReference type="VEuPathDB" id="FungiDB:PLEOSDRAFT_161024"/>
<dbReference type="InParanoid" id="A0A067NDB1"/>
<dbReference type="HOGENOM" id="CLU_1454988_0_0_1"/>
<dbReference type="EMBL" id="KL198011">
    <property type="protein sequence ID" value="KDQ24945.1"/>
    <property type="molecule type" value="Genomic_DNA"/>
</dbReference>
<name>A0A067NDB1_PLEO1</name>
<proteinExistence type="predicted"/>
<accession>A0A067NDB1</accession>
<reference evidence="2" key="1">
    <citation type="journal article" date="2014" name="Proc. Natl. Acad. Sci. U.S.A.">
        <title>Extensive sampling of basidiomycete genomes demonstrates inadequacy of the white-rot/brown-rot paradigm for wood decay fungi.</title>
        <authorList>
            <person name="Riley R."/>
            <person name="Salamov A.A."/>
            <person name="Brown D.W."/>
            <person name="Nagy L.G."/>
            <person name="Floudas D."/>
            <person name="Held B.W."/>
            <person name="Levasseur A."/>
            <person name="Lombard V."/>
            <person name="Morin E."/>
            <person name="Otillar R."/>
            <person name="Lindquist E.A."/>
            <person name="Sun H."/>
            <person name="LaButti K.M."/>
            <person name="Schmutz J."/>
            <person name="Jabbour D."/>
            <person name="Luo H."/>
            <person name="Baker S.E."/>
            <person name="Pisabarro A.G."/>
            <person name="Walton J.D."/>
            <person name="Blanchette R.A."/>
            <person name="Henrissat B."/>
            <person name="Martin F."/>
            <person name="Cullen D."/>
            <person name="Hibbett D.S."/>
            <person name="Grigoriev I.V."/>
        </authorList>
    </citation>
    <scope>NUCLEOTIDE SEQUENCE [LARGE SCALE GENOMIC DNA]</scope>
    <source>
        <strain evidence="2">PC15</strain>
    </source>
</reference>
<protein>
    <submittedName>
        <fullName evidence="1">Uncharacterized protein</fullName>
    </submittedName>
</protein>